<evidence type="ECO:0000313" key="6">
    <source>
        <dbReference type="EMBL" id="SDF62088.1"/>
    </source>
</evidence>
<dbReference type="OrthoDB" id="186919at2"/>
<feature type="chain" id="PRO_5038458033" description="DUF4349 domain-containing protein" evidence="4">
    <location>
        <begin position="22"/>
        <end position="281"/>
    </location>
</feature>
<sequence length="281" mass="29706">MGRPVLLVGVALLALATAGCGSGFSGGGAGARDAAQPQAAKNVAPQQEKAPEAVQSVQQQERQLVRTADVDLRADDVLKAIGEVKDRARSAGGFAGQESSTKKSGSVTVRVPSSELDKLVRGLESIGEVTRSEVRSEDVTEQLVDVESRIATQKASVERLRALFERAGTTSEVAEVESELTKRQAELESLQRRNASLQNQVAMATLNVDVATTPIAPPEEEQVGFLGALESGWDALVAVTRIVLIGVGAMLPFLVALGVPAAGVVYLLRRRRRVTRMNEAG</sequence>
<feature type="region of interest" description="Disordered" evidence="2">
    <location>
        <begin position="89"/>
        <end position="109"/>
    </location>
</feature>
<accession>A0A1G7MJL7</accession>
<evidence type="ECO:0000256" key="3">
    <source>
        <dbReference type="SAM" id="Phobius"/>
    </source>
</evidence>
<dbReference type="PROSITE" id="PS51257">
    <property type="entry name" value="PROKAR_LIPOPROTEIN"/>
    <property type="match status" value="1"/>
</dbReference>
<reference evidence="7" key="1">
    <citation type="submission" date="2016-10" db="EMBL/GenBank/DDBJ databases">
        <authorList>
            <person name="Varghese N."/>
            <person name="Submissions S."/>
        </authorList>
    </citation>
    <scope>NUCLEOTIDE SEQUENCE [LARGE SCALE GENOMIC DNA]</scope>
    <source>
        <strain evidence="7">CGMCC 4.3506</strain>
    </source>
</reference>
<evidence type="ECO:0000256" key="4">
    <source>
        <dbReference type="SAM" id="SignalP"/>
    </source>
</evidence>
<dbReference type="EMBL" id="FNCC01000002">
    <property type="protein sequence ID" value="SDF62088.1"/>
    <property type="molecule type" value="Genomic_DNA"/>
</dbReference>
<keyword evidence="3" id="KW-0472">Membrane</keyword>
<name>A0A1G7MJL7_9PSEU</name>
<evidence type="ECO:0000313" key="7">
    <source>
        <dbReference type="Proteomes" id="UP000199623"/>
    </source>
</evidence>
<dbReference type="STRING" id="200378.SAMN05216553_102370"/>
<feature type="compositionally biased region" description="Polar residues" evidence="2">
    <location>
        <begin position="97"/>
        <end position="107"/>
    </location>
</feature>
<dbReference type="Pfam" id="PF14257">
    <property type="entry name" value="DUF4349"/>
    <property type="match status" value="1"/>
</dbReference>
<feature type="transmembrane region" description="Helical" evidence="3">
    <location>
        <begin position="242"/>
        <end position="268"/>
    </location>
</feature>
<protein>
    <recommendedName>
        <fullName evidence="5">DUF4349 domain-containing protein</fullName>
    </recommendedName>
</protein>
<dbReference type="RefSeq" id="WP_090046310.1">
    <property type="nucleotide sequence ID" value="NZ_FNCC01000002.1"/>
</dbReference>
<keyword evidence="3" id="KW-1133">Transmembrane helix</keyword>
<feature type="coiled-coil region" evidence="1">
    <location>
        <begin position="173"/>
        <end position="207"/>
    </location>
</feature>
<gene>
    <name evidence="6" type="ORF">SAMN05216553_102370</name>
</gene>
<keyword evidence="3" id="KW-0812">Transmembrane</keyword>
<dbReference type="InterPro" id="IPR025645">
    <property type="entry name" value="DUF4349"/>
</dbReference>
<keyword evidence="1" id="KW-0175">Coiled coil</keyword>
<proteinExistence type="predicted"/>
<organism evidence="6 7">
    <name type="scientific">Lentzea fradiae</name>
    <dbReference type="NCBI Taxonomy" id="200378"/>
    <lineage>
        <taxon>Bacteria</taxon>
        <taxon>Bacillati</taxon>
        <taxon>Actinomycetota</taxon>
        <taxon>Actinomycetes</taxon>
        <taxon>Pseudonocardiales</taxon>
        <taxon>Pseudonocardiaceae</taxon>
        <taxon>Lentzea</taxon>
    </lineage>
</organism>
<keyword evidence="7" id="KW-1185">Reference proteome</keyword>
<feature type="domain" description="DUF4349" evidence="5">
    <location>
        <begin position="62"/>
        <end position="262"/>
    </location>
</feature>
<dbReference type="Proteomes" id="UP000199623">
    <property type="component" value="Unassembled WGS sequence"/>
</dbReference>
<evidence type="ECO:0000259" key="5">
    <source>
        <dbReference type="Pfam" id="PF14257"/>
    </source>
</evidence>
<feature type="signal peptide" evidence="4">
    <location>
        <begin position="1"/>
        <end position="21"/>
    </location>
</feature>
<keyword evidence="4" id="KW-0732">Signal</keyword>
<dbReference type="AlphaFoldDB" id="A0A1G7MJL7"/>
<evidence type="ECO:0000256" key="1">
    <source>
        <dbReference type="SAM" id="Coils"/>
    </source>
</evidence>
<evidence type="ECO:0000256" key="2">
    <source>
        <dbReference type="SAM" id="MobiDB-lite"/>
    </source>
</evidence>